<dbReference type="Proteomes" id="UP000466535">
    <property type="component" value="Unassembled WGS sequence"/>
</dbReference>
<keyword evidence="1" id="KW-0175">Coiled coil</keyword>
<proteinExistence type="predicted"/>
<organism evidence="2 3">
    <name type="scientific">Halovenus carboxidivorans</name>
    <dbReference type="NCBI Taxonomy" id="2692199"/>
    <lineage>
        <taxon>Archaea</taxon>
        <taxon>Methanobacteriati</taxon>
        <taxon>Methanobacteriota</taxon>
        <taxon>Stenosarchaea group</taxon>
        <taxon>Halobacteria</taxon>
        <taxon>Halobacteriales</taxon>
        <taxon>Haloarculaceae</taxon>
        <taxon>Halovenus</taxon>
    </lineage>
</organism>
<evidence type="ECO:0000256" key="1">
    <source>
        <dbReference type="SAM" id="Coils"/>
    </source>
</evidence>
<gene>
    <name evidence="2" type="ORF">GRX03_10915</name>
</gene>
<protein>
    <submittedName>
        <fullName evidence="2">Uncharacterized protein</fullName>
    </submittedName>
</protein>
<accession>A0A6B0T1L7</accession>
<evidence type="ECO:0000313" key="2">
    <source>
        <dbReference type="EMBL" id="MXR52108.1"/>
    </source>
</evidence>
<sequence>MSEEFPDDLPDGIPEEHAERARELQMQLLALRAQLESANFENKEAYRRKINEKEGELEALKRS</sequence>
<evidence type="ECO:0000313" key="3">
    <source>
        <dbReference type="Proteomes" id="UP000466535"/>
    </source>
</evidence>
<comment type="caution">
    <text evidence="2">The sequence shown here is derived from an EMBL/GenBank/DDBJ whole genome shotgun (WGS) entry which is preliminary data.</text>
</comment>
<reference evidence="2 3" key="1">
    <citation type="submission" date="2019-12" db="EMBL/GenBank/DDBJ databases">
        <title>Isolation and characterization of three novel carbon monoxide-oxidizing members of Halobacteria from salione crusts and soils.</title>
        <authorList>
            <person name="Myers M.R."/>
            <person name="King G.M."/>
        </authorList>
    </citation>
    <scope>NUCLEOTIDE SEQUENCE [LARGE SCALE GENOMIC DNA]</scope>
    <source>
        <strain evidence="2 3">WSH3</strain>
    </source>
</reference>
<feature type="coiled-coil region" evidence="1">
    <location>
        <begin position="21"/>
        <end position="63"/>
    </location>
</feature>
<keyword evidence="3" id="KW-1185">Reference proteome</keyword>
<dbReference type="AlphaFoldDB" id="A0A6B0T1L7"/>
<name>A0A6B0T1L7_9EURY</name>
<dbReference type="EMBL" id="WUUT01000004">
    <property type="protein sequence ID" value="MXR52108.1"/>
    <property type="molecule type" value="Genomic_DNA"/>
</dbReference>
<dbReference type="RefSeq" id="WP_159764244.1">
    <property type="nucleotide sequence ID" value="NZ_WUUT01000004.1"/>
</dbReference>